<dbReference type="AlphaFoldDB" id="A0A5M6IZ59"/>
<dbReference type="OrthoDB" id="9814800at2"/>
<dbReference type="EMBL" id="VWPK01000007">
    <property type="protein sequence ID" value="KAA5613239.1"/>
    <property type="molecule type" value="Genomic_DNA"/>
</dbReference>
<dbReference type="PANTHER" id="PTHR39425:SF1">
    <property type="entry name" value="CYTOCHROME C7-LIKE DOMAIN-CONTAINING PROTEIN"/>
    <property type="match status" value="1"/>
</dbReference>
<name>A0A5M6IZ59_9PROT</name>
<accession>A0A5M6IZ59</accession>
<evidence type="ECO:0000313" key="4">
    <source>
        <dbReference type="Proteomes" id="UP000325255"/>
    </source>
</evidence>
<dbReference type="PANTHER" id="PTHR39425">
    <property type="entry name" value="LIPOPROTEIN CYTOCHROME C"/>
    <property type="match status" value="1"/>
</dbReference>
<reference evidence="3 4" key="1">
    <citation type="submission" date="2019-09" db="EMBL/GenBank/DDBJ databases">
        <title>Genome sequence of Rhodovastum atsumiense, a diverse member of the Acetobacteraceae family of non-sulfur purple photosynthetic bacteria.</title>
        <authorList>
            <person name="Meyer T."/>
            <person name="Kyndt J."/>
        </authorList>
    </citation>
    <scope>NUCLEOTIDE SEQUENCE [LARGE SCALE GENOMIC DNA]</scope>
    <source>
        <strain evidence="3 4">DSM 21279</strain>
    </source>
</reference>
<dbReference type="InterPro" id="IPR036280">
    <property type="entry name" value="Multihaem_cyt_sf"/>
</dbReference>
<organism evidence="3 4">
    <name type="scientific">Rhodovastum atsumiense</name>
    <dbReference type="NCBI Taxonomy" id="504468"/>
    <lineage>
        <taxon>Bacteria</taxon>
        <taxon>Pseudomonadati</taxon>
        <taxon>Pseudomonadota</taxon>
        <taxon>Alphaproteobacteria</taxon>
        <taxon>Acetobacterales</taxon>
        <taxon>Acetobacteraceae</taxon>
        <taxon>Rhodovastum</taxon>
    </lineage>
</organism>
<evidence type="ECO:0000256" key="1">
    <source>
        <dbReference type="SAM" id="Phobius"/>
    </source>
</evidence>
<dbReference type="Pfam" id="PF14522">
    <property type="entry name" value="Cytochrome_C7"/>
    <property type="match status" value="1"/>
</dbReference>
<dbReference type="CDD" id="cd08168">
    <property type="entry name" value="Cytochrom_C3"/>
    <property type="match status" value="1"/>
</dbReference>
<dbReference type="Proteomes" id="UP000325255">
    <property type="component" value="Unassembled WGS sequence"/>
</dbReference>
<sequence length="217" mass="23761">MAAIFTPGANLAAKLVLIGGVAAGAGGLGWWWLWPRTNYARRVGFPVEQPVPFSHEHHVAGLGIDCRFCHAAVESSAAAGLPPTYTCMTCHSQVWTNAAVLAPVRQSFARHRPIAWQRVTDLPDYVYFHHAIHIAKGVGCEECHGRIDRMALTAKARPMTMGFCLDCHRDPGPRLRPRAAVTEMGWRRGPATPPAQALLAAYHIGARRLTDCSICHR</sequence>
<keyword evidence="4" id="KW-1185">Reference proteome</keyword>
<feature type="domain" description="Cytochrome c7-like" evidence="2">
    <location>
        <begin position="126"/>
        <end position="216"/>
    </location>
</feature>
<protein>
    <submittedName>
        <fullName evidence="3">Cytochrome c3 family protein</fullName>
    </submittedName>
</protein>
<dbReference type="InterPro" id="IPR029467">
    <property type="entry name" value="Cyt_c7-like"/>
</dbReference>
<keyword evidence="1" id="KW-0812">Transmembrane</keyword>
<dbReference type="Gene3D" id="3.90.10.10">
    <property type="entry name" value="Cytochrome C3"/>
    <property type="match status" value="2"/>
</dbReference>
<keyword evidence="1" id="KW-1133">Transmembrane helix</keyword>
<gene>
    <name evidence="3" type="ORF">F1189_05970</name>
</gene>
<feature type="transmembrane region" description="Helical" evidence="1">
    <location>
        <begin position="12"/>
        <end position="33"/>
    </location>
</feature>
<dbReference type="SUPFAM" id="SSF48695">
    <property type="entry name" value="Multiheme cytochromes"/>
    <property type="match status" value="1"/>
</dbReference>
<evidence type="ECO:0000313" key="3">
    <source>
        <dbReference type="EMBL" id="KAA5613239.1"/>
    </source>
</evidence>
<dbReference type="RefSeq" id="WP_150039728.1">
    <property type="nucleotide sequence ID" value="NZ_OW485601.1"/>
</dbReference>
<evidence type="ECO:0000259" key="2">
    <source>
        <dbReference type="Pfam" id="PF14522"/>
    </source>
</evidence>
<keyword evidence="1" id="KW-0472">Membrane</keyword>
<comment type="caution">
    <text evidence="3">The sequence shown here is derived from an EMBL/GenBank/DDBJ whole genome shotgun (WGS) entry which is preliminary data.</text>
</comment>
<proteinExistence type="predicted"/>